<keyword evidence="1" id="KW-0732">Signal</keyword>
<proteinExistence type="predicted"/>
<dbReference type="EMBL" id="MG777481">
    <property type="protein sequence ID" value="AUW30892.1"/>
    <property type="molecule type" value="Genomic_DNA"/>
</dbReference>
<feature type="chain" id="PRO_5014869113" evidence="1">
    <location>
        <begin position="20"/>
        <end position="243"/>
    </location>
</feature>
<reference evidence="2" key="1">
    <citation type="submission" date="2017-12" db="EMBL/GenBank/DDBJ databases">
        <title>Genome Sequencing Reveals a Rich Biosynthetic Potential.</title>
        <authorList>
            <person name="Bertrand R.L."/>
            <person name="Abdel-Hameed M.E."/>
            <person name="Sorensen J.L."/>
        </authorList>
    </citation>
    <scope>NUCLEOTIDE SEQUENCE</scope>
</reference>
<organism evidence="2">
    <name type="scientific">Cladonia uncialis subsp. uncialis</name>
    <dbReference type="NCBI Taxonomy" id="180999"/>
    <lineage>
        <taxon>Eukaryota</taxon>
        <taxon>Fungi</taxon>
        <taxon>Dikarya</taxon>
        <taxon>Ascomycota</taxon>
        <taxon>Pezizomycotina</taxon>
        <taxon>Lecanoromycetes</taxon>
        <taxon>OSLEUM clade</taxon>
        <taxon>Lecanoromycetidae</taxon>
        <taxon>Lecanorales</taxon>
        <taxon>Lecanorineae</taxon>
        <taxon>Cladoniaceae</taxon>
        <taxon>Cladonia</taxon>
    </lineage>
</organism>
<name>A0A2K9YDH4_CLAUC</name>
<feature type="signal peptide" evidence="1">
    <location>
        <begin position="1"/>
        <end position="19"/>
    </location>
</feature>
<accession>A0A2K9YDH4</accession>
<protein>
    <submittedName>
        <fullName evidence="2">Uncharacterized protein</fullName>
    </submittedName>
</protein>
<evidence type="ECO:0000313" key="2">
    <source>
        <dbReference type="EMBL" id="AUW30892.1"/>
    </source>
</evidence>
<dbReference type="AlphaFoldDB" id="A0A2K9YDH4"/>
<evidence type="ECO:0000256" key="1">
    <source>
        <dbReference type="SAM" id="SignalP"/>
    </source>
</evidence>
<sequence>MQLVQCLLLGLTAAGLGTAANIPNHVDLDPSINIGTSANLILYDALNASTASNASSASDIPTGLDNTTALNPARVPLNTLISEAYLTTIELYHGAVLLEAQATTRSRPVLTPAPLTDVRLIFSYGPSRTIYREMQQWGVWGPPRVQRLPPPQNDGALPYEIEMDIVEASRLLRLAGFTDKYDSVDVRIPTDVPQEFQQVYYIFAMVGDGPSSIAVRVSDGVVEPNDTLSVGDGWLDGNASSTS</sequence>